<proteinExistence type="predicted"/>
<accession>A0A915J8D8</accession>
<name>A0A915J8D8_ROMCU</name>
<keyword evidence="2" id="KW-1185">Reference proteome</keyword>
<feature type="region of interest" description="Disordered" evidence="1">
    <location>
        <begin position="86"/>
        <end position="139"/>
    </location>
</feature>
<evidence type="ECO:0000313" key="2">
    <source>
        <dbReference type="Proteomes" id="UP000887565"/>
    </source>
</evidence>
<feature type="region of interest" description="Disordered" evidence="1">
    <location>
        <begin position="1"/>
        <end position="27"/>
    </location>
</feature>
<feature type="compositionally biased region" description="Basic and acidic residues" evidence="1">
    <location>
        <begin position="1"/>
        <end position="16"/>
    </location>
</feature>
<feature type="compositionally biased region" description="Polar residues" evidence="1">
    <location>
        <begin position="129"/>
        <end position="139"/>
    </location>
</feature>
<sequence length="146" mass="16244">MSRDSCQQKRCEDARPHHTQSKQTRQVHSTGFYEEAYKHSFCRSPRKLTDYISPLHCDAEIQKRMEALKNLLKPVFKVPLPQLPPMEVEPATSSNTSLQPMARPLPPTAPRSTTATTVTHTTSLPPTAPTSVQTTTPAQPSLIIAI</sequence>
<reference evidence="3" key="1">
    <citation type="submission" date="2022-11" db="UniProtKB">
        <authorList>
            <consortium name="WormBaseParasite"/>
        </authorList>
    </citation>
    <scope>IDENTIFICATION</scope>
</reference>
<evidence type="ECO:0000256" key="1">
    <source>
        <dbReference type="SAM" id="MobiDB-lite"/>
    </source>
</evidence>
<organism evidence="2 3">
    <name type="scientific">Romanomermis culicivorax</name>
    <name type="common">Nematode worm</name>
    <dbReference type="NCBI Taxonomy" id="13658"/>
    <lineage>
        <taxon>Eukaryota</taxon>
        <taxon>Metazoa</taxon>
        <taxon>Ecdysozoa</taxon>
        <taxon>Nematoda</taxon>
        <taxon>Enoplea</taxon>
        <taxon>Dorylaimia</taxon>
        <taxon>Mermithida</taxon>
        <taxon>Mermithoidea</taxon>
        <taxon>Mermithidae</taxon>
        <taxon>Romanomermis</taxon>
    </lineage>
</organism>
<dbReference type="WBParaSite" id="nRc.2.0.1.t22018-RA">
    <property type="protein sequence ID" value="nRc.2.0.1.t22018-RA"/>
    <property type="gene ID" value="nRc.2.0.1.g22018"/>
</dbReference>
<dbReference type="Proteomes" id="UP000887565">
    <property type="component" value="Unplaced"/>
</dbReference>
<evidence type="ECO:0000313" key="3">
    <source>
        <dbReference type="WBParaSite" id="nRc.2.0.1.t22018-RA"/>
    </source>
</evidence>
<dbReference type="AlphaFoldDB" id="A0A915J8D8"/>
<protein>
    <submittedName>
        <fullName evidence="3">Uncharacterized protein</fullName>
    </submittedName>
</protein>
<feature type="compositionally biased region" description="Low complexity" evidence="1">
    <location>
        <begin position="110"/>
        <end position="125"/>
    </location>
</feature>